<organism evidence="2 3">
    <name type="scientific">Heterocephalus glaber</name>
    <name type="common">Naked mole rat</name>
    <dbReference type="NCBI Taxonomy" id="10181"/>
    <lineage>
        <taxon>Eukaryota</taxon>
        <taxon>Metazoa</taxon>
        <taxon>Chordata</taxon>
        <taxon>Craniata</taxon>
        <taxon>Vertebrata</taxon>
        <taxon>Euteleostomi</taxon>
        <taxon>Mammalia</taxon>
        <taxon>Eutheria</taxon>
        <taxon>Euarchontoglires</taxon>
        <taxon>Glires</taxon>
        <taxon>Rodentia</taxon>
        <taxon>Hystricomorpha</taxon>
        <taxon>Bathyergidae</taxon>
        <taxon>Heterocephalus</taxon>
    </lineage>
</organism>
<feature type="compositionally biased region" description="Basic and acidic residues" evidence="1">
    <location>
        <begin position="145"/>
        <end position="157"/>
    </location>
</feature>
<dbReference type="RefSeq" id="XP_021097691.1">
    <property type="nucleotide sequence ID" value="XM_021242032.1"/>
</dbReference>
<feature type="compositionally biased region" description="Basic and acidic residues" evidence="1">
    <location>
        <begin position="457"/>
        <end position="471"/>
    </location>
</feature>
<feature type="region of interest" description="Disordered" evidence="1">
    <location>
        <begin position="85"/>
        <end position="309"/>
    </location>
</feature>
<proteinExistence type="predicted"/>
<keyword evidence="2" id="KW-1185">Reference proteome</keyword>
<feature type="region of interest" description="Disordered" evidence="1">
    <location>
        <begin position="445"/>
        <end position="489"/>
    </location>
</feature>
<accession>A0AAX6RK64</accession>
<evidence type="ECO:0000256" key="1">
    <source>
        <dbReference type="SAM" id="MobiDB-lite"/>
    </source>
</evidence>
<feature type="compositionally biased region" description="Low complexity" evidence="1">
    <location>
        <begin position="174"/>
        <end position="191"/>
    </location>
</feature>
<feature type="compositionally biased region" description="Basic and acidic residues" evidence="1">
    <location>
        <begin position="373"/>
        <end position="383"/>
    </location>
</feature>
<reference evidence="3" key="1">
    <citation type="submission" date="2025-08" db="UniProtKB">
        <authorList>
            <consortium name="RefSeq"/>
        </authorList>
    </citation>
    <scope>IDENTIFICATION</scope>
</reference>
<evidence type="ECO:0000313" key="3">
    <source>
        <dbReference type="RefSeq" id="XP_021097691.1"/>
    </source>
</evidence>
<feature type="region of interest" description="Disordered" evidence="1">
    <location>
        <begin position="344"/>
        <end position="396"/>
    </location>
</feature>
<sequence length="509" mass="54476">MQIPPRRWRAHARWGRESSLPPVTAAKQRFPIFPRGTCDHFLLTTWTRERTSPSNRALPFGDRDSAEGSPAADPTWALRVLGSLLGSGAQPSAPRPGPGGTASQTERRPPPPAQPPWPGPAHPPPAICFPPVTASWASRPWRSAPDAEAKPAREAGWGRRWGGRAGSGVTRGLATRGSRSADRGAGSRSGAEFPDGPAPPVPAPARRPPPPNQSRPVPPPARSLRPRAGSAPSPFPWGSRRGIPEVARRRAVGAKRESDRTQTPSSRRPARELPGRPEPQGSLRSAERGGASWEPRRRPGSACLTHRRGSQHTLLSTWLCFLNRSGFGRSWGQSRRVLRAPRCPAPVQAGAPDAPAGSPGGRSPPGKAAPRPRRGEGPARGRPPETLPSESCSPWRLQGAAVHRAGRGRRARGARRWWSQCRGPCAEPCAGAANPAGNWRAVRVGAGNQQRNLSPEGSRKDRPGVLERSPPDTRPATLLPTQVSPGAGREALRITGWMSMPRKTPEAMG</sequence>
<feature type="compositionally biased region" description="Basic and acidic residues" evidence="1">
    <location>
        <begin position="242"/>
        <end position="260"/>
    </location>
</feature>
<feature type="compositionally biased region" description="Pro residues" evidence="1">
    <location>
        <begin position="110"/>
        <end position="128"/>
    </location>
</feature>
<name>A0AAX6RK64_HETGA</name>
<feature type="compositionally biased region" description="Pro residues" evidence="1">
    <location>
        <begin position="196"/>
        <end position="221"/>
    </location>
</feature>
<protein>
    <submittedName>
        <fullName evidence="3">Uncharacterized protein LOC110345226</fullName>
    </submittedName>
</protein>
<dbReference type="AlphaFoldDB" id="A0AAX6RK64"/>
<evidence type="ECO:0000313" key="2">
    <source>
        <dbReference type="Proteomes" id="UP000694906"/>
    </source>
</evidence>
<gene>
    <name evidence="3" type="primary">LOC110345226</name>
</gene>
<dbReference type="GeneID" id="110345226"/>
<dbReference type="Proteomes" id="UP000694906">
    <property type="component" value="Unplaced"/>
</dbReference>
<feature type="region of interest" description="Disordered" evidence="1">
    <location>
        <begin position="51"/>
        <end position="72"/>
    </location>
</feature>